<proteinExistence type="predicted"/>
<dbReference type="AlphaFoldDB" id="A0A823A0W9"/>
<evidence type="ECO:0000313" key="1">
    <source>
        <dbReference type="EMBL" id="DAD48959.1"/>
    </source>
</evidence>
<gene>
    <name evidence="1" type="ORF">HUJ06_018896</name>
</gene>
<accession>A0A823A0W9</accession>
<evidence type="ECO:0000313" key="2">
    <source>
        <dbReference type="Proteomes" id="UP000607653"/>
    </source>
</evidence>
<dbReference type="EMBL" id="DUZY01000008">
    <property type="protein sequence ID" value="DAD48959.1"/>
    <property type="molecule type" value="Genomic_DNA"/>
</dbReference>
<sequence>MGLIVLLSQSDVVIMADQMAVGLHPGWTAFISTPTPSARGQPMEVPYKMLKFLNSFVDPSFTEGGLDTRTKELGAMRSDFRTRFERKLGKTGILWLNQELIRAKAKPRKHSPTYGSYDGAILSNYYNKLDDARDLSREEFDFHLQ</sequence>
<name>A0A823A0W9_NELNU</name>
<protein>
    <submittedName>
        <fullName evidence="1">Uncharacterized protein</fullName>
    </submittedName>
</protein>
<dbReference type="Proteomes" id="UP000607653">
    <property type="component" value="Unassembled WGS sequence"/>
</dbReference>
<reference evidence="1 2" key="1">
    <citation type="journal article" date="2020" name="Mol. Biol. Evol.">
        <title>Distinct Expression and Methylation Patterns for Genes with Different Fates following a Single Whole-Genome Duplication in Flowering Plants.</title>
        <authorList>
            <person name="Shi T."/>
            <person name="Rahmani R.S."/>
            <person name="Gugger P.F."/>
            <person name="Wang M."/>
            <person name="Li H."/>
            <person name="Zhang Y."/>
            <person name="Li Z."/>
            <person name="Wang Q."/>
            <person name="Van de Peer Y."/>
            <person name="Marchal K."/>
            <person name="Chen J."/>
        </authorList>
    </citation>
    <scope>NUCLEOTIDE SEQUENCE [LARGE SCALE GENOMIC DNA]</scope>
    <source>
        <tissue evidence="1">Leaf</tissue>
    </source>
</reference>
<organism evidence="1 2">
    <name type="scientific">Nelumbo nucifera</name>
    <name type="common">Sacred lotus</name>
    <dbReference type="NCBI Taxonomy" id="4432"/>
    <lineage>
        <taxon>Eukaryota</taxon>
        <taxon>Viridiplantae</taxon>
        <taxon>Streptophyta</taxon>
        <taxon>Embryophyta</taxon>
        <taxon>Tracheophyta</taxon>
        <taxon>Spermatophyta</taxon>
        <taxon>Magnoliopsida</taxon>
        <taxon>Proteales</taxon>
        <taxon>Nelumbonaceae</taxon>
        <taxon>Nelumbo</taxon>
    </lineage>
</organism>
<keyword evidence="2" id="KW-1185">Reference proteome</keyword>
<comment type="caution">
    <text evidence="1">The sequence shown here is derived from an EMBL/GenBank/DDBJ whole genome shotgun (WGS) entry which is preliminary data.</text>
</comment>